<dbReference type="eggNOG" id="COG3931">
    <property type="taxonomic scope" value="Bacteria"/>
</dbReference>
<dbReference type="Gene3D" id="3.40.630.40">
    <property type="entry name" value="Zn-dependent exopeptidases"/>
    <property type="match status" value="1"/>
</dbReference>
<sequence>MQDRTKEAYEVVNAQGRGPVMLVCEHASNHIPARYDGLGLGAEARESHAAWDPGARALAVILSGELDAPLIAGRVSRLVYDCNRPPEAESAIPAQTEQIAIPGNRDLAPEARAERVETIHDPFASALASHIAARQQQRPPFALVTVHSFTPRWFGEPRAVEIGLLHDSDTRLADAMLARAGDTHFQVERNAPYGPEDGVTHTLKRHGIRNGLPNAMIEVRNDLLTTPEDRERVAEALLVMLVPALDALGLPEVPHA</sequence>
<dbReference type="AlphaFoldDB" id="S9QDK4"/>
<dbReference type="EMBL" id="APVH01000037">
    <property type="protein sequence ID" value="EPX79506.1"/>
    <property type="molecule type" value="Genomic_DNA"/>
</dbReference>
<dbReference type="InterPro" id="IPR011227">
    <property type="entry name" value="UCP029730"/>
</dbReference>
<comment type="caution">
    <text evidence="1">The sequence shown here is derived from an EMBL/GenBank/DDBJ whole genome shotgun (WGS) entry which is preliminary data.</text>
</comment>
<dbReference type="Proteomes" id="UP000015347">
    <property type="component" value="Unassembled WGS sequence"/>
</dbReference>
<keyword evidence="2" id="KW-1185">Reference proteome</keyword>
<reference evidence="2" key="1">
    <citation type="journal article" date="2014" name="Stand. Genomic Sci.">
        <title>Genome sequence of the exopolysaccharide-producing Salipiger mucosus type strain (DSM 16094(T)), a moderately halophilic member of the Roseobacter clade.</title>
        <authorList>
            <person name="Riedel T."/>
            <person name="Spring S."/>
            <person name="Fiebig A."/>
            <person name="Petersen J."/>
            <person name="Kyrpides N.C."/>
            <person name="Goker M."/>
            <person name="Klenk H.P."/>
        </authorList>
    </citation>
    <scope>NUCLEOTIDE SEQUENCE [LARGE SCALE GENOMIC DNA]</scope>
    <source>
        <strain evidence="2">DSM 16094</strain>
    </source>
</reference>
<name>S9QDK4_9RHOB</name>
<accession>S9QDK4</accession>
<dbReference type="InterPro" id="IPR007709">
    <property type="entry name" value="N-FG_amidohydro"/>
</dbReference>
<dbReference type="HOGENOM" id="CLU_079628_0_0_5"/>
<dbReference type="RefSeq" id="WP_020040642.1">
    <property type="nucleotide sequence ID" value="NZ_KE557278.1"/>
</dbReference>
<evidence type="ECO:0000313" key="2">
    <source>
        <dbReference type="Proteomes" id="UP000015347"/>
    </source>
</evidence>
<proteinExistence type="predicted"/>
<evidence type="ECO:0000313" key="1">
    <source>
        <dbReference type="EMBL" id="EPX79506.1"/>
    </source>
</evidence>
<protein>
    <submittedName>
        <fullName evidence="1">Riorf59 protein</fullName>
    </submittedName>
</protein>
<dbReference type="SUPFAM" id="SSF53187">
    <property type="entry name" value="Zn-dependent exopeptidases"/>
    <property type="match status" value="1"/>
</dbReference>
<dbReference type="PIRSF" id="PIRSF029730">
    <property type="entry name" value="UCP029730"/>
    <property type="match status" value="1"/>
</dbReference>
<gene>
    <name evidence="1" type="ORF">Salmuc_04619</name>
</gene>
<dbReference type="Pfam" id="PF05013">
    <property type="entry name" value="FGase"/>
    <property type="match status" value="1"/>
</dbReference>
<dbReference type="STRING" id="1123237.Salmuc_04619"/>
<organism evidence="1 2">
    <name type="scientific">Salipiger mucosus DSM 16094</name>
    <dbReference type="NCBI Taxonomy" id="1123237"/>
    <lineage>
        <taxon>Bacteria</taxon>
        <taxon>Pseudomonadati</taxon>
        <taxon>Pseudomonadota</taxon>
        <taxon>Alphaproteobacteria</taxon>
        <taxon>Rhodobacterales</taxon>
        <taxon>Roseobacteraceae</taxon>
        <taxon>Salipiger</taxon>
    </lineage>
</organism>